<organism evidence="1 2">
    <name type="scientific">Enterobacter agglomerans</name>
    <name type="common">Erwinia herbicola</name>
    <name type="synonym">Pantoea agglomerans</name>
    <dbReference type="NCBI Taxonomy" id="549"/>
    <lineage>
        <taxon>Bacteria</taxon>
        <taxon>Pseudomonadati</taxon>
        <taxon>Pseudomonadota</taxon>
        <taxon>Gammaproteobacteria</taxon>
        <taxon>Enterobacterales</taxon>
        <taxon>Erwiniaceae</taxon>
        <taxon>Pantoea</taxon>
        <taxon>Pantoea agglomerans group</taxon>
    </lineage>
</organism>
<dbReference type="Proteomes" id="UP000610459">
    <property type="component" value="Unassembled WGS sequence"/>
</dbReference>
<keyword evidence="2" id="KW-1185">Reference proteome</keyword>
<comment type="caution">
    <text evidence="1">The sequence shown here is derived from an EMBL/GenBank/DDBJ whole genome shotgun (WGS) entry which is preliminary data.</text>
</comment>
<name>A0ACC5PWT7_ENTAG</name>
<keyword evidence="1" id="KW-0808">Transferase</keyword>
<proteinExistence type="predicted"/>
<gene>
    <name evidence="1" type="ORF">IFT41_23925</name>
</gene>
<reference evidence="1 2" key="1">
    <citation type="journal article" date="2020" name="FEMS Microbiol. Ecol.">
        <title>Temporal dynamics of bacterial communities during seed development and maturation.</title>
        <authorList>
            <person name="Chesneau G."/>
            <person name="Torres-Cortes G."/>
            <person name="Briand M."/>
            <person name="Darrasse A."/>
            <person name="Preveaux A."/>
            <person name="Marais C."/>
            <person name="Jacques M.A."/>
            <person name="Shade A."/>
            <person name="Barret M."/>
        </authorList>
    </citation>
    <scope>NUCLEOTIDE SEQUENCE [LARGE SCALE GENOMIC DNA]</scope>
    <source>
        <strain evidence="1 2">CFBP13709</strain>
    </source>
</reference>
<sequence length="220" mass="24399">MNINSKKGAQIYTPLSLKIYDWWVLNISNTYAWQCKTRPVLMDHFQKFMGENHMDIGVGTGFYLSHVSKKPKNVTLLDLNPNSLKAASERIAPLYAVRCIQHDVFMPIPEDLNNSFDSVSMFYLLHCLPGNMNAKESVISNAASALKAAGTLYGATILGSGVTHNKFGSKLMNIYNSKGIFDNWQDSADDLRAILDAHFQEVDVKVCATVALFSATGKID</sequence>
<accession>A0ACC5PWT7</accession>
<dbReference type="EMBL" id="JACYNR010000038">
    <property type="protein sequence ID" value="MBD8129148.1"/>
    <property type="molecule type" value="Genomic_DNA"/>
</dbReference>
<protein>
    <submittedName>
        <fullName evidence="1">Class I SAM-dependent methyltransferase</fullName>
    </submittedName>
</protein>
<evidence type="ECO:0000313" key="2">
    <source>
        <dbReference type="Proteomes" id="UP000610459"/>
    </source>
</evidence>
<keyword evidence="1" id="KW-0489">Methyltransferase</keyword>
<evidence type="ECO:0000313" key="1">
    <source>
        <dbReference type="EMBL" id="MBD8129148.1"/>
    </source>
</evidence>